<reference evidence="2 3" key="1">
    <citation type="journal article" date="2021" name="Elife">
        <title>Chloroplast acquisition without the gene transfer in kleptoplastic sea slugs, Plakobranchus ocellatus.</title>
        <authorList>
            <person name="Maeda T."/>
            <person name="Takahashi S."/>
            <person name="Yoshida T."/>
            <person name="Shimamura S."/>
            <person name="Takaki Y."/>
            <person name="Nagai Y."/>
            <person name="Toyoda A."/>
            <person name="Suzuki Y."/>
            <person name="Arimoto A."/>
            <person name="Ishii H."/>
            <person name="Satoh N."/>
            <person name="Nishiyama T."/>
            <person name="Hasebe M."/>
            <person name="Maruyama T."/>
            <person name="Minagawa J."/>
            <person name="Obokata J."/>
            <person name="Shigenobu S."/>
        </authorList>
    </citation>
    <scope>NUCLEOTIDE SEQUENCE [LARGE SCALE GENOMIC DNA]</scope>
</reference>
<dbReference type="AlphaFoldDB" id="A0AAV4AUB2"/>
<organism evidence="2 3">
    <name type="scientific">Plakobranchus ocellatus</name>
    <dbReference type="NCBI Taxonomy" id="259542"/>
    <lineage>
        <taxon>Eukaryota</taxon>
        <taxon>Metazoa</taxon>
        <taxon>Spiralia</taxon>
        <taxon>Lophotrochozoa</taxon>
        <taxon>Mollusca</taxon>
        <taxon>Gastropoda</taxon>
        <taxon>Heterobranchia</taxon>
        <taxon>Euthyneura</taxon>
        <taxon>Panpulmonata</taxon>
        <taxon>Sacoglossa</taxon>
        <taxon>Placobranchoidea</taxon>
        <taxon>Plakobranchidae</taxon>
        <taxon>Plakobranchus</taxon>
    </lineage>
</organism>
<dbReference type="EMBL" id="BLXT01004163">
    <property type="protein sequence ID" value="GFO10413.1"/>
    <property type="molecule type" value="Genomic_DNA"/>
</dbReference>
<evidence type="ECO:0000256" key="1">
    <source>
        <dbReference type="SAM" id="MobiDB-lite"/>
    </source>
</evidence>
<gene>
    <name evidence="2" type="ORF">PoB_003691800</name>
</gene>
<accession>A0AAV4AUB2</accession>
<comment type="caution">
    <text evidence="2">The sequence shown here is derived from an EMBL/GenBank/DDBJ whole genome shotgun (WGS) entry which is preliminary data.</text>
</comment>
<name>A0AAV4AUB2_9GAST</name>
<sequence>MTRSFSSQFTVRTFTFKLSLLHHQRDTPALSGSTVSVLCRLTKDKTGMCLLPVACSAYINFQGRLSLYSDIFVLNFSLPLHAPSFSVLNIDNLNPLLKKYTFIKKKNTRKKKHAPNKQTNKQTRKK</sequence>
<evidence type="ECO:0000313" key="3">
    <source>
        <dbReference type="Proteomes" id="UP000735302"/>
    </source>
</evidence>
<proteinExistence type="predicted"/>
<protein>
    <submittedName>
        <fullName evidence="2">Uncharacterized protein</fullName>
    </submittedName>
</protein>
<feature type="compositionally biased region" description="Basic residues" evidence="1">
    <location>
        <begin position="106"/>
        <end position="115"/>
    </location>
</feature>
<keyword evidence="3" id="KW-1185">Reference proteome</keyword>
<dbReference type="Proteomes" id="UP000735302">
    <property type="component" value="Unassembled WGS sequence"/>
</dbReference>
<evidence type="ECO:0000313" key="2">
    <source>
        <dbReference type="EMBL" id="GFO10413.1"/>
    </source>
</evidence>
<feature type="region of interest" description="Disordered" evidence="1">
    <location>
        <begin position="106"/>
        <end position="126"/>
    </location>
</feature>